<dbReference type="InterPro" id="IPR035874">
    <property type="entry name" value="IDS"/>
</dbReference>
<evidence type="ECO:0000313" key="11">
    <source>
        <dbReference type="EMBL" id="SNR78209.1"/>
    </source>
</evidence>
<keyword evidence="7" id="KW-0119">Carbohydrate metabolism</keyword>
<evidence type="ECO:0000256" key="3">
    <source>
        <dbReference type="ARBA" id="ARBA00022723"/>
    </source>
</evidence>
<evidence type="ECO:0000256" key="8">
    <source>
        <dbReference type="ARBA" id="ARBA00023326"/>
    </source>
</evidence>
<dbReference type="InterPro" id="IPR000917">
    <property type="entry name" value="Sulfatase_N"/>
</dbReference>
<keyword evidence="4 9" id="KW-0732">Signal</keyword>
<sequence>MKQFITLLTILVFASNLLAQKVENAQKPNIIFIAIDDLKPTIGAFGDTYAKTPAMDELAKRSTIFTNNHTQQAVCGPSRASLMTGKRPDYTGVKDLKTRMRDVNPNIVTIPQYFRQNGYTTVGVGKIYDPRCVDKETLDAASWSIPFVREWQLSYPEEFGRPALGYYQEKSNKKVIEKLYKEAKDKGVKNTYVYVTDRFKPPFEKSNVSDNAYMDAAIANRAIDLMDDLSKETTKPFFLAIGFKRPHLPFVAPKKYWDLYDSINVPVAAYQKMSKNSPKVAYHNSNEMSAYIAPGIEYELDENQLLRMDEDFQKELIRGYYACTSFVDAQIGKIVDELKNKGLDKNTIIVVWGDHGWHLGDHSLWNKHSNFEQATRSPLIIYSPHSNKSIEVNSPTEFVDIFPTLCELSGLSVPTNLDGESLIKSMNKSSHTSKKYAVSQWPKGDVMGYSFRTDDYRYTVWVKGKESMDAINSKDIVAQELYDYVKDPLETVNHFGEKKYRTIQDKLIGYSEGYFTSEKIKFKKSNEKGLKVGATLNYRELNTIKEELYLKDFKYLTPANAAKQQVIHPTPKDWNWKPVDDFIAFSKKNNLEVRLHGPISPQASKWAKEDHRTAEELELNMTEFATAFAMKFNNEPIVKWMDVVNETILATGKWLGDKPGTDSWENPWFKMGVDENGYPLFILKAFDIATKYAPNIKLVYNQNGGMQTELWDKVKETVLYLRSKGYRVDGIGWQAHILLSPTTFAWVENTDEEAKKLADLIDWAHQNDLEFHVTELDYFVEDSNNIDAAYKKQAEVYQKIVNVLKEKSKTGGVTLNLWDMGERFKKDKGYFHSIYDAEFKPTPAYKTIIDALEYQNK</sequence>
<keyword evidence="8" id="KW-0624">Polysaccharide degradation</keyword>
<dbReference type="PANTHER" id="PTHR45953:SF1">
    <property type="entry name" value="IDURONATE 2-SULFATASE"/>
    <property type="match status" value="1"/>
</dbReference>
<dbReference type="CDD" id="cd16030">
    <property type="entry name" value="iduronate-2-sulfatase"/>
    <property type="match status" value="1"/>
</dbReference>
<comment type="cofactor">
    <cofactor evidence="1">
        <name>Ca(2+)</name>
        <dbReference type="ChEBI" id="CHEBI:29108"/>
    </cofactor>
</comment>
<keyword evidence="6" id="KW-0106">Calcium</keyword>
<dbReference type="OrthoDB" id="1032269at2"/>
<dbReference type="EMBL" id="FZNT01000013">
    <property type="protein sequence ID" value="SNR78209.1"/>
    <property type="molecule type" value="Genomic_DNA"/>
</dbReference>
<dbReference type="PROSITE" id="PS00523">
    <property type="entry name" value="SULFATASE_1"/>
    <property type="match status" value="1"/>
</dbReference>
<dbReference type="InterPro" id="IPR001000">
    <property type="entry name" value="GH10_dom"/>
</dbReference>
<dbReference type="InterPro" id="IPR024607">
    <property type="entry name" value="Sulfatase_CS"/>
</dbReference>
<dbReference type="RefSeq" id="WP_089382928.1">
    <property type="nucleotide sequence ID" value="NZ_FZNT01000013.1"/>
</dbReference>
<dbReference type="GO" id="GO:0004423">
    <property type="term" value="F:iduronate-2-sulfatase activity"/>
    <property type="evidence" value="ECO:0007669"/>
    <property type="project" value="InterPro"/>
</dbReference>
<keyword evidence="12" id="KW-1185">Reference proteome</keyword>
<keyword evidence="5" id="KW-0378">Hydrolase</keyword>
<dbReference type="Pfam" id="PF00331">
    <property type="entry name" value="Glyco_hydro_10"/>
    <property type="match status" value="1"/>
</dbReference>
<feature type="chain" id="PRO_5013303115" evidence="9">
    <location>
        <begin position="20"/>
        <end position="857"/>
    </location>
</feature>
<name>A0A238Z5D5_9FLAO</name>
<protein>
    <submittedName>
        <fullName evidence="11">Arylsulfatase A</fullName>
    </submittedName>
</protein>
<accession>A0A238Z5D5</accession>
<dbReference type="Pfam" id="PF00884">
    <property type="entry name" value="Sulfatase"/>
    <property type="match status" value="1"/>
</dbReference>
<dbReference type="Proteomes" id="UP000198384">
    <property type="component" value="Unassembled WGS sequence"/>
</dbReference>
<reference evidence="11 12" key="1">
    <citation type="submission" date="2017-06" db="EMBL/GenBank/DDBJ databases">
        <authorList>
            <person name="Kim H.J."/>
            <person name="Triplett B.A."/>
        </authorList>
    </citation>
    <scope>NUCLEOTIDE SEQUENCE [LARGE SCALE GENOMIC DNA]</scope>
    <source>
        <strain evidence="11 12">DSM 29150</strain>
    </source>
</reference>
<feature type="domain" description="GH10" evidence="10">
    <location>
        <begin position="516"/>
        <end position="851"/>
    </location>
</feature>
<proteinExistence type="inferred from homology"/>
<evidence type="ECO:0000259" key="10">
    <source>
        <dbReference type="PROSITE" id="PS51760"/>
    </source>
</evidence>
<evidence type="ECO:0000256" key="1">
    <source>
        <dbReference type="ARBA" id="ARBA00001913"/>
    </source>
</evidence>
<dbReference type="PROSITE" id="PS51760">
    <property type="entry name" value="GH10_2"/>
    <property type="match status" value="1"/>
</dbReference>
<dbReference type="SUPFAM" id="SSF51445">
    <property type="entry name" value="(Trans)glycosidases"/>
    <property type="match status" value="1"/>
</dbReference>
<dbReference type="AlphaFoldDB" id="A0A238Z5D5"/>
<dbReference type="GO" id="GO:0005737">
    <property type="term" value="C:cytoplasm"/>
    <property type="evidence" value="ECO:0007669"/>
    <property type="project" value="TreeGrafter"/>
</dbReference>
<dbReference type="GO" id="GO:0000272">
    <property type="term" value="P:polysaccharide catabolic process"/>
    <property type="evidence" value="ECO:0007669"/>
    <property type="project" value="UniProtKB-KW"/>
</dbReference>
<evidence type="ECO:0000256" key="9">
    <source>
        <dbReference type="SAM" id="SignalP"/>
    </source>
</evidence>
<comment type="similarity">
    <text evidence="2">Belongs to the sulfatase family.</text>
</comment>
<evidence type="ECO:0000256" key="2">
    <source>
        <dbReference type="ARBA" id="ARBA00008779"/>
    </source>
</evidence>
<evidence type="ECO:0000256" key="7">
    <source>
        <dbReference type="ARBA" id="ARBA00023277"/>
    </source>
</evidence>
<keyword evidence="3" id="KW-0479">Metal-binding</keyword>
<gene>
    <name evidence="11" type="ORF">SAMN06265371_11324</name>
</gene>
<evidence type="ECO:0000256" key="6">
    <source>
        <dbReference type="ARBA" id="ARBA00022837"/>
    </source>
</evidence>
<dbReference type="InterPro" id="IPR017850">
    <property type="entry name" value="Alkaline_phosphatase_core_sf"/>
</dbReference>
<organism evidence="11 12">
    <name type="scientific">Lutibacter agarilyticus</name>
    <dbReference type="NCBI Taxonomy" id="1109740"/>
    <lineage>
        <taxon>Bacteria</taxon>
        <taxon>Pseudomonadati</taxon>
        <taxon>Bacteroidota</taxon>
        <taxon>Flavobacteriia</taxon>
        <taxon>Flavobacteriales</taxon>
        <taxon>Flavobacteriaceae</taxon>
        <taxon>Lutibacter</taxon>
    </lineage>
</organism>
<dbReference type="Gene3D" id="3.40.720.10">
    <property type="entry name" value="Alkaline Phosphatase, subunit A"/>
    <property type="match status" value="1"/>
</dbReference>
<dbReference type="GO" id="GO:0046872">
    <property type="term" value="F:metal ion binding"/>
    <property type="evidence" value="ECO:0007669"/>
    <property type="project" value="UniProtKB-KW"/>
</dbReference>
<dbReference type="PANTHER" id="PTHR45953">
    <property type="entry name" value="IDURONATE 2-SULFATASE"/>
    <property type="match status" value="1"/>
</dbReference>
<dbReference type="SMART" id="SM00633">
    <property type="entry name" value="Glyco_10"/>
    <property type="match status" value="1"/>
</dbReference>
<evidence type="ECO:0000256" key="5">
    <source>
        <dbReference type="ARBA" id="ARBA00022801"/>
    </source>
</evidence>
<dbReference type="Gene3D" id="3.20.20.80">
    <property type="entry name" value="Glycosidases"/>
    <property type="match status" value="1"/>
</dbReference>
<dbReference type="SUPFAM" id="SSF53649">
    <property type="entry name" value="Alkaline phosphatase-like"/>
    <property type="match status" value="1"/>
</dbReference>
<dbReference type="InterPro" id="IPR017853">
    <property type="entry name" value="GH"/>
</dbReference>
<evidence type="ECO:0000313" key="12">
    <source>
        <dbReference type="Proteomes" id="UP000198384"/>
    </source>
</evidence>
<feature type="signal peptide" evidence="9">
    <location>
        <begin position="1"/>
        <end position="19"/>
    </location>
</feature>
<evidence type="ECO:0000256" key="4">
    <source>
        <dbReference type="ARBA" id="ARBA00022729"/>
    </source>
</evidence>
<dbReference type="GO" id="GO:0004553">
    <property type="term" value="F:hydrolase activity, hydrolyzing O-glycosyl compounds"/>
    <property type="evidence" value="ECO:0007669"/>
    <property type="project" value="InterPro"/>
</dbReference>